<evidence type="ECO:0000256" key="2">
    <source>
        <dbReference type="ARBA" id="ARBA00022448"/>
    </source>
</evidence>
<keyword evidence="10" id="KW-1185">Reference proteome</keyword>
<keyword evidence="2 7" id="KW-0813">Transport</keyword>
<feature type="transmembrane region" description="Helical" evidence="7">
    <location>
        <begin position="136"/>
        <end position="160"/>
    </location>
</feature>
<reference evidence="9 10" key="1">
    <citation type="submission" date="2019-02" db="EMBL/GenBank/DDBJ databases">
        <title>Paenibacillus sp. nov., isolated from surface-sterilized tissue of Thalictrum simplex L.</title>
        <authorList>
            <person name="Tuo L."/>
        </authorList>
    </citation>
    <scope>NUCLEOTIDE SEQUENCE [LARGE SCALE GENOMIC DNA]</scope>
    <source>
        <strain evidence="9 10">N2SHLJ1</strain>
    </source>
</reference>
<evidence type="ECO:0000259" key="8">
    <source>
        <dbReference type="PROSITE" id="PS50928"/>
    </source>
</evidence>
<feature type="transmembrane region" description="Helical" evidence="7">
    <location>
        <begin position="91"/>
        <end position="116"/>
    </location>
</feature>
<comment type="subcellular location">
    <subcellularLocation>
        <location evidence="1 7">Cell membrane</location>
        <topology evidence="1 7">Multi-pass membrane protein</topology>
    </subcellularLocation>
</comment>
<evidence type="ECO:0000313" key="9">
    <source>
        <dbReference type="EMBL" id="TBL75623.1"/>
    </source>
</evidence>
<dbReference type="InterPro" id="IPR035906">
    <property type="entry name" value="MetI-like_sf"/>
</dbReference>
<dbReference type="InterPro" id="IPR050366">
    <property type="entry name" value="BP-dependent_transpt_permease"/>
</dbReference>
<evidence type="ECO:0000313" key="10">
    <source>
        <dbReference type="Proteomes" id="UP000293142"/>
    </source>
</evidence>
<feature type="transmembrane region" description="Helical" evidence="7">
    <location>
        <begin position="254"/>
        <end position="276"/>
    </location>
</feature>
<accession>A0A4Q9DQE0</accession>
<dbReference type="RefSeq" id="WP_131015534.1">
    <property type="nucleotide sequence ID" value="NZ_SIRE01000016.1"/>
</dbReference>
<evidence type="ECO:0000256" key="6">
    <source>
        <dbReference type="ARBA" id="ARBA00023136"/>
    </source>
</evidence>
<dbReference type="InterPro" id="IPR000515">
    <property type="entry name" value="MetI-like"/>
</dbReference>
<proteinExistence type="inferred from homology"/>
<feature type="transmembrane region" description="Helical" evidence="7">
    <location>
        <begin position="209"/>
        <end position="234"/>
    </location>
</feature>
<evidence type="ECO:0000256" key="5">
    <source>
        <dbReference type="ARBA" id="ARBA00022989"/>
    </source>
</evidence>
<dbReference type="AlphaFoldDB" id="A0A4Q9DQE0"/>
<dbReference type="GO" id="GO:0055085">
    <property type="term" value="P:transmembrane transport"/>
    <property type="evidence" value="ECO:0007669"/>
    <property type="project" value="InterPro"/>
</dbReference>
<keyword evidence="3" id="KW-1003">Cell membrane</keyword>
<keyword evidence="6 7" id="KW-0472">Membrane</keyword>
<dbReference type="CDD" id="cd06261">
    <property type="entry name" value="TM_PBP2"/>
    <property type="match status" value="1"/>
</dbReference>
<evidence type="ECO:0000256" key="7">
    <source>
        <dbReference type="RuleBase" id="RU363032"/>
    </source>
</evidence>
<protein>
    <submittedName>
        <fullName evidence="9">ABC transporter permease</fullName>
    </submittedName>
</protein>
<dbReference type="PANTHER" id="PTHR43386">
    <property type="entry name" value="OLIGOPEPTIDE TRANSPORT SYSTEM PERMEASE PROTEIN APPC"/>
    <property type="match status" value="1"/>
</dbReference>
<name>A0A4Q9DQE0_9BACL</name>
<dbReference type="Pfam" id="PF12911">
    <property type="entry name" value="OppC_N"/>
    <property type="match status" value="1"/>
</dbReference>
<dbReference type="InterPro" id="IPR025966">
    <property type="entry name" value="OppC_N"/>
</dbReference>
<evidence type="ECO:0000256" key="4">
    <source>
        <dbReference type="ARBA" id="ARBA00022692"/>
    </source>
</evidence>
<organism evidence="9 10">
    <name type="scientific">Paenibacillus thalictri</name>
    <dbReference type="NCBI Taxonomy" id="2527873"/>
    <lineage>
        <taxon>Bacteria</taxon>
        <taxon>Bacillati</taxon>
        <taxon>Bacillota</taxon>
        <taxon>Bacilli</taxon>
        <taxon>Bacillales</taxon>
        <taxon>Paenibacillaceae</taxon>
        <taxon>Paenibacillus</taxon>
    </lineage>
</organism>
<dbReference type="Proteomes" id="UP000293142">
    <property type="component" value="Unassembled WGS sequence"/>
</dbReference>
<evidence type="ECO:0000256" key="3">
    <source>
        <dbReference type="ARBA" id="ARBA00022475"/>
    </source>
</evidence>
<dbReference type="SUPFAM" id="SSF161098">
    <property type="entry name" value="MetI-like"/>
    <property type="match status" value="1"/>
</dbReference>
<feature type="domain" description="ABC transmembrane type-1" evidence="8">
    <location>
        <begin position="87"/>
        <end position="276"/>
    </location>
</feature>
<keyword evidence="4 7" id="KW-0812">Transmembrane</keyword>
<evidence type="ECO:0000256" key="1">
    <source>
        <dbReference type="ARBA" id="ARBA00004651"/>
    </source>
</evidence>
<comment type="similarity">
    <text evidence="7">Belongs to the binding-protein-dependent transport system permease family.</text>
</comment>
<sequence length="288" mass="30859">MATGVIAGKKSNFAVRLLKPLMKDSTLAVGAAILLIFILLSVLAPWIAVIPPDQQDLMASLEPSSGTHWFGTDELGRDIFSRVIYASRTDLTIAIGGVLLAYVVALPLGLSAGYYGGRIDRAISTVSESILTFPSLVLSIIIVSMIGSGQLGLIITITVTQAPQLVRYLRGFVLQIREMEYISAAKAAGSKTFYIMTKHILRNIMGPSLVVLSLLASEAVLVAAALGFLGLGVQPPAPEWGTMLSRSRSYFMEAPHLMIYPGLAIALLILGFNLLGDGMRDLLDAKKR</sequence>
<comment type="caution">
    <text evidence="9">The sequence shown here is derived from an EMBL/GenBank/DDBJ whole genome shotgun (WGS) entry which is preliminary data.</text>
</comment>
<dbReference type="OrthoDB" id="2576559at2"/>
<dbReference type="PANTHER" id="PTHR43386:SF25">
    <property type="entry name" value="PEPTIDE ABC TRANSPORTER PERMEASE PROTEIN"/>
    <property type="match status" value="1"/>
</dbReference>
<feature type="transmembrane region" description="Helical" evidence="7">
    <location>
        <begin position="27"/>
        <end position="50"/>
    </location>
</feature>
<keyword evidence="5 7" id="KW-1133">Transmembrane helix</keyword>
<dbReference type="Pfam" id="PF00528">
    <property type="entry name" value="BPD_transp_1"/>
    <property type="match status" value="1"/>
</dbReference>
<dbReference type="GO" id="GO:0005886">
    <property type="term" value="C:plasma membrane"/>
    <property type="evidence" value="ECO:0007669"/>
    <property type="project" value="UniProtKB-SubCell"/>
</dbReference>
<dbReference type="EMBL" id="SIRE01000016">
    <property type="protein sequence ID" value="TBL75623.1"/>
    <property type="molecule type" value="Genomic_DNA"/>
</dbReference>
<dbReference type="Gene3D" id="1.10.3720.10">
    <property type="entry name" value="MetI-like"/>
    <property type="match status" value="1"/>
</dbReference>
<gene>
    <name evidence="9" type="ORF">EYB31_21745</name>
</gene>
<dbReference type="PROSITE" id="PS50928">
    <property type="entry name" value="ABC_TM1"/>
    <property type="match status" value="1"/>
</dbReference>